<dbReference type="Proteomes" id="UP000054976">
    <property type="component" value="Unassembled WGS sequence"/>
</dbReference>
<comment type="caution">
    <text evidence="2">The sequence shown here is derived from an EMBL/GenBank/DDBJ whole genome shotgun (WGS) entry which is preliminary data.</text>
</comment>
<dbReference type="OrthoDB" id="9790980at2"/>
<name>A0A0U9HXK3_9BACT</name>
<gene>
    <name evidence="2" type="ORF">TAGGR_2249</name>
</gene>
<dbReference type="EMBL" id="BCNO01000002">
    <property type="protein sequence ID" value="GAQ95359.1"/>
    <property type="molecule type" value="Genomic_DNA"/>
</dbReference>
<dbReference type="STRING" id="86166.TAGGR_2249"/>
<feature type="region of interest" description="Disordered" evidence="1">
    <location>
        <begin position="126"/>
        <end position="145"/>
    </location>
</feature>
<proteinExistence type="predicted"/>
<accession>A0A0U9HXK3</accession>
<sequence>MRQKIIVLVIVSFLIFQPLLISAGSIPMPTGRTCDGSQMPDGTFIPAGQVREITYGGVRYRCVGCGGCTPISSGSSSNSSSYTPYVPPASTSQQMAIGLMGAFLSGFFSTLMSGMFDDNSAYDAQKQREYEEQQRRLAEEKKRQEEQKKQLLSRYNALVAQAKTQTQSNQPTSPFSFQTLGSQLTAFQWQSPTAVNPNNSAIDDSDEKLRAGSELNPIDLNQIFGNVLQDKTIEKIEEKIDDYGEKIVEELDKKYGKEWGSKYYGKGLPIVKIAVTAKTEGIAQAGAETIDYGISLIPMPTLTSEIADIGRKIYTKIAFSALDKFLSETEKACAMLGMNCDKEKFWQETESEMNTGQKIIYKWLKGD</sequence>
<evidence type="ECO:0000256" key="1">
    <source>
        <dbReference type="SAM" id="MobiDB-lite"/>
    </source>
</evidence>
<evidence type="ECO:0000313" key="3">
    <source>
        <dbReference type="Proteomes" id="UP000054976"/>
    </source>
</evidence>
<reference evidence="3" key="1">
    <citation type="submission" date="2016-01" db="EMBL/GenBank/DDBJ databases">
        <title>Draft genome sequence of Thermodesulfovibrio aggregans strain TGE-P1.</title>
        <authorList>
            <person name="Sekiguchi Y."/>
            <person name="Ohashi A."/>
            <person name="Matsuura N."/>
            <person name="Tourlousse M.D."/>
        </authorList>
    </citation>
    <scope>NUCLEOTIDE SEQUENCE [LARGE SCALE GENOMIC DNA]</scope>
    <source>
        <strain evidence="3">TGE-P1</strain>
    </source>
</reference>
<evidence type="ECO:0000313" key="2">
    <source>
        <dbReference type="EMBL" id="GAQ95359.1"/>
    </source>
</evidence>
<organism evidence="2 3">
    <name type="scientific">Thermodesulfovibrio aggregans</name>
    <dbReference type="NCBI Taxonomy" id="86166"/>
    <lineage>
        <taxon>Bacteria</taxon>
        <taxon>Pseudomonadati</taxon>
        <taxon>Nitrospirota</taxon>
        <taxon>Thermodesulfovibrionia</taxon>
        <taxon>Thermodesulfovibrionales</taxon>
        <taxon>Thermodesulfovibrionaceae</taxon>
        <taxon>Thermodesulfovibrio</taxon>
    </lineage>
</organism>
<dbReference type="RefSeq" id="WP_059176800.1">
    <property type="nucleotide sequence ID" value="NZ_BCNO01000002.1"/>
</dbReference>
<protein>
    <submittedName>
        <fullName evidence="2">Uncharacterized protein</fullName>
    </submittedName>
</protein>
<keyword evidence="3" id="KW-1185">Reference proteome</keyword>
<dbReference type="AlphaFoldDB" id="A0A0U9HXK3"/>